<keyword evidence="2" id="KW-1185">Reference proteome</keyword>
<dbReference type="Proteomes" id="UP000190092">
    <property type="component" value="Unassembled WGS sequence"/>
</dbReference>
<reference evidence="2" key="1">
    <citation type="submission" date="2017-02" db="EMBL/GenBank/DDBJ databases">
        <authorList>
            <person name="Varghese N."/>
            <person name="Submissions S."/>
        </authorList>
    </citation>
    <scope>NUCLEOTIDE SEQUENCE [LARGE SCALE GENOMIC DNA]</scope>
    <source>
        <strain evidence="2">ATCC 27094</strain>
    </source>
</reference>
<dbReference type="EMBL" id="FUWJ01000005">
    <property type="protein sequence ID" value="SKA17480.1"/>
    <property type="molecule type" value="Genomic_DNA"/>
</dbReference>
<accession>A0A1T4RNA4</accession>
<name>A0A1T4RNA4_9HYPH</name>
<protein>
    <submittedName>
        <fullName evidence="1">Uncharacterized protein</fullName>
    </submittedName>
</protein>
<evidence type="ECO:0000313" key="2">
    <source>
        <dbReference type="Proteomes" id="UP000190092"/>
    </source>
</evidence>
<dbReference type="RefSeq" id="WP_085935649.1">
    <property type="nucleotide sequence ID" value="NZ_FUWJ01000005.1"/>
</dbReference>
<dbReference type="STRING" id="225324.SAMN02745126_03978"/>
<organism evidence="1 2">
    <name type="scientific">Enhydrobacter aerosaccus</name>
    <dbReference type="NCBI Taxonomy" id="225324"/>
    <lineage>
        <taxon>Bacteria</taxon>
        <taxon>Pseudomonadati</taxon>
        <taxon>Pseudomonadota</taxon>
        <taxon>Alphaproteobacteria</taxon>
        <taxon>Hyphomicrobiales</taxon>
        <taxon>Enhydrobacter</taxon>
    </lineage>
</organism>
<proteinExistence type="predicted"/>
<evidence type="ECO:0000313" key="1">
    <source>
        <dbReference type="EMBL" id="SKA17480.1"/>
    </source>
</evidence>
<gene>
    <name evidence="1" type="ORF">SAMN02745126_03978</name>
</gene>
<sequence>MPDNMIDLKDLDLHPVFSLLDPTHDAIANDIRAASRAALHGPGLESDSSVGPDIFGSLTAKLMVMNDNAALGFKFVACADGSMVVELHLGAASTKELSALLDVGAACLSKMDDHATREGWGA</sequence>
<dbReference type="AlphaFoldDB" id="A0A1T4RNA4"/>